<evidence type="ECO:0000313" key="1">
    <source>
        <dbReference type="EMBL" id="QHT23488.1"/>
    </source>
</evidence>
<dbReference type="EMBL" id="MN739731">
    <property type="protein sequence ID" value="QHT23488.1"/>
    <property type="molecule type" value="Genomic_DNA"/>
</dbReference>
<reference evidence="1" key="1">
    <citation type="journal article" date="2020" name="Nature">
        <title>Giant virus diversity and host interactions through global metagenomics.</title>
        <authorList>
            <person name="Schulz F."/>
            <person name="Roux S."/>
            <person name="Paez-Espino D."/>
            <person name="Jungbluth S."/>
            <person name="Walsh D.A."/>
            <person name="Denef V.J."/>
            <person name="McMahon K.D."/>
            <person name="Konstantinidis K.T."/>
            <person name="Eloe-Fadrosh E.A."/>
            <person name="Kyrpides N.C."/>
            <person name="Woyke T."/>
        </authorList>
    </citation>
    <scope>NUCLEOTIDE SEQUENCE</scope>
    <source>
        <strain evidence="1">GVMAG-M-3300023179-116</strain>
    </source>
</reference>
<accession>A0A6C0E3Y1</accession>
<sequence length="115" mass="13771">MDEISKKIIKETLKIDPNNINESLIPREVLLDNAKYEEIKHIIPELKKNMNSTFLTALHNDAEEKQRWPLLNLIRQILHVYKYKMTPVRKSDGYTVDKKKKFRRYFLIQNSVTNE</sequence>
<organism evidence="1">
    <name type="scientific">viral metagenome</name>
    <dbReference type="NCBI Taxonomy" id="1070528"/>
    <lineage>
        <taxon>unclassified sequences</taxon>
        <taxon>metagenomes</taxon>
        <taxon>organismal metagenomes</taxon>
    </lineage>
</organism>
<protein>
    <submittedName>
        <fullName evidence="1">Uncharacterized protein</fullName>
    </submittedName>
</protein>
<name>A0A6C0E3Y1_9ZZZZ</name>
<proteinExistence type="predicted"/>
<dbReference type="AlphaFoldDB" id="A0A6C0E3Y1"/>